<reference evidence="2 3" key="1">
    <citation type="journal article" date="2012" name="BMC Microbiol.">
        <title>Genome sequence of Desulfitobacterium hafniense DCB-2, a Gram-positive anaerobe capable of dehalogenation and metal reduction.</title>
        <authorList>
            <person name="Kim S.H."/>
            <person name="Harzman C."/>
            <person name="Davis J.K."/>
            <person name="Hutcheson R."/>
            <person name="Broderick J.B."/>
            <person name="Marsh T.L."/>
            <person name="Tiedje J.M."/>
        </authorList>
    </citation>
    <scope>NUCLEOTIDE SEQUENCE [LARGE SCALE GENOMIC DNA]</scope>
    <source>
        <strain evidence="3">DSM 10664 / DCB-2</strain>
    </source>
</reference>
<proteinExistence type="predicted"/>
<dbReference type="RefSeq" id="WP_015945074.1">
    <property type="nucleotide sequence ID" value="NC_011830.1"/>
</dbReference>
<accession>B8FTT5</accession>
<dbReference type="Pfam" id="PF04754">
    <property type="entry name" value="Transposase_31"/>
    <property type="match status" value="1"/>
</dbReference>
<dbReference type="HOGENOM" id="CLU_2952885_0_0_9"/>
<dbReference type="AlphaFoldDB" id="B8FTT5"/>
<organism evidence="2 3">
    <name type="scientific">Desulfitobacterium hafniense (strain DSM 10664 / DCB-2)</name>
    <dbReference type="NCBI Taxonomy" id="272564"/>
    <lineage>
        <taxon>Bacteria</taxon>
        <taxon>Bacillati</taxon>
        <taxon>Bacillota</taxon>
        <taxon>Clostridia</taxon>
        <taxon>Eubacteriales</taxon>
        <taxon>Desulfitobacteriaceae</taxon>
        <taxon>Desulfitobacterium</taxon>
    </lineage>
</organism>
<evidence type="ECO:0000259" key="1">
    <source>
        <dbReference type="Pfam" id="PF04754"/>
    </source>
</evidence>
<dbReference type="InterPro" id="IPR006842">
    <property type="entry name" value="Transposase_31"/>
</dbReference>
<gene>
    <name evidence="2" type="ordered locus">Dhaf_4169</name>
</gene>
<evidence type="ECO:0000313" key="2">
    <source>
        <dbReference type="EMBL" id="ACL22177.1"/>
    </source>
</evidence>
<feature type="domain" description="Transposase (putative) YhgA-like" evidence="1">
    <location>
        <begin position="11"/>
        <end position="56"/>
    </location>
</feature>
<dbReference type="KEGG" id="dhd:Dhaf_4169"/>
<name>B8FTT5_DESHD</name>
<evidence type="ECO:0000313" key="3">
    <source>
        <dbReference type="Proteomes" id="UP000007726"/>
    </source>
</evidence>
<sequence length="59" mass="7079">MKLAGYEELSQEVQGFIPDYKYLLYDLSEYTGEEIKGQVINIIVMIIMRDIRKRDMRVY</sequence>
<dbReference type="Proteomes" id="UP000007726">
    <property type="component" value="Chromosome"/>
</dbReference>
<dbReference type="EMBL" id="CP001336">
    <property type="protein sequence ID" value="ACL22177.1"/>
    <property type="molecule type" value="Genomic_DNA"/>
</dbReference>
<protein>
    <recommendedName>
        <fullName evidence="1">Transposase (putative) YhgA-like domain-containing protein</fullName>
    </recommendedName>
</protein>